<keyword evidence="3" id="KW-1185">Reference proteome</keyword>
<dbReference type="InterPro" id="IPR035919">
    <property type="entry name" value="EAL_sf"/>
</dbReference>
<dbReference type="PROSITE" id="PS50883">
    <property type="entry name" value="EAL"/>
    <property type="match status" value="1"/>
</dbReference>
<evidence type="ECO:0000313" key="2">
    <source>
        <dbReference type="EMBL" id="MCU9595401.1"/>
    </source>
</evidence>
<dbReference type="PANTHER" id="PTHR33121">
    <property type="entry name" value="CYCLIC DI-GMP PHOSPHODIESTERASE PDEF"/>
    <property type="match status" value="1"/>
</dbReference>
<dbReference type="SUPFAM" id="SSF141868">
    <property type="entry name" value="EAL domain-like"/>
    <property type="match status" value="1"/>
</dbReference>
<dbReference type="EMBL" id="JAOUSE010000052">
    <property type="protein sequence ID" value="MCU9595401.1"/>
    <property type="molecule type" value="Genomic_DNA"/>
</dbReference>
<dbReference type="InterPro" id="IPR050706">
    <property type="entry name" value="Cyclic-di-GMP_PDE-like"/>
</dbReference>
<dbReference type="Proteomes" id="UP001208656">
    <property type="component" value="Unassembled WGS sequence"/>
</dbReference>
<dbReference type="InterPro" id="IPR001633">
    <property type="entry name" value="EAL_dom"/>
</dbReference>
<gene>
    <name evidence="2" type="ORF">OEV82_13210</name>
</gene>
<proteinExistence type="predicted"/>
<accession>A0ABT2WI78</accession>
<comment type="caution">
    <text evidence="2">The sequence shown here is derived from an EMBL/GenBank/DDBJ whole genome shotgun (WGS) entry which is preliminary data.</text>
</comment>
<dbReference type="RefSeq" id="WP_173661889.1">
    <property type="nucleotide sequence ID" value="NZ_JAOUSE010000052.1"/>
</dbReference>
<reference evidence="2 3" key="1">
    <citation type="submission" date="2022-10" db="EMBL/GenBank/DDBJ databases">
        <title>Description of Fervidibacillus gen. nov. in the family Fervidibacillaceae fam. nov. with two species, Fervidibacillus albus sp. nov., and Fervidibacillus halotolerans sp. nov., isolated from tidal flat sediments.</title>
        <authorList>
            <person name="Kwon K.K."/>
            <person name="Yang S.-H."/>
        </authorList>
    </citation>
    <scope>NUCLEOTIDE SEQUENCE [LARGE SCALE GENOMIC DNA]</scope>
    <source>
        <strain evidence="2 3">DSM 23332</strain>
    </source>
</reference>
<dbReference type="PANTHER" id="PTHR33121:SF79">
    <property type="entry name" value="CYCLIC DI-GMP PHOSPHODIESTERASE PDED-RELATED"/>
    <property type="match status" value="1"/>
</dbReference>
<protein>
    <submittedName>
        <fullName evidence="2">EAL domain-containing protein</fullName>
    </submittedName>
</protein>
<dbReference type="Pfam" id="PF00563">
    <property type="entry name" value="EAL"/>
    <property type="match status" value="1"/>
</dbReference>
<name>A0ABT2WI78_9BACI</name>
<dbReference type="Gene3D" id="3.20.20.450">
    <property type="entry name" value="EAL domain"/>
    <property type="match status" value="1"/>
</dbReference>
<organism evidence="2 3">
    <name type="scientific">Pallidibacillus thermolactis</name>
    <dbReference type="NCBI Taxonomy" id="251051"/>
    <lineage>
        <taxon>Bacteria</taxon>
        <taxon>Bacillati</taxon>
        <taxon>Bacillota</taxon>
        <taxon>Bacilli</taxon>
        <taxon>Bacillales</taxon>
        <taxon>Bacillaceae</taxon>
        <taxon>Pallidibacillus</taxon>
    </lineage>
</organism>
<evidence type="ECO:0000313" key="3">
    <source>
        <dbReference type="Proteomes" id="UP001208656"/>
    </source>
</evidence>
<sequence length="267" mass="30979">MNITIDPSVIKSELEKSITKKELYMEYQPKINIVEGKVAGSEALIRWKHPIFGNVPPAKFIPFACEHNLDHKIMEYVVDSVCEQVKQWHKDKVPVSNISFNLSPKSFLNSKLVNKITAIFNKHELSTEFFEIEITEEAILQRPDLVHQQFSQLKDLGFKITLDHLGIGDASFSRLTEYPFDTIKIDRSYIRDIDRSYDSRYIVKSFIEICKRIGKKVAAEGVENKEQLMILKELDCDEIQGFYYSPSIPGDEMAKWYEMERVVVNSF</sequence>
<dbReference type="CDD" id="cd01948">
    <property type="entry name" value="EAL"/>
    <property type="match status" value="1"/>
</dbReference>
<dbReference type="SMART" id="SM00052">
    <property type="entry name" value="EAL"/>
    <property type="match status" value="1"/>
</dbReference>
<evidence type="ECO:0000259" key="1">
    <source>
        <dbReference type="PROSITE" id="PS50883"/>
    </source>
</evidence>
<feature type="domain" description="EAL" evidence="1">
    <location>
        <begin position="7"/>
        <end position="261"/>
    </location>
</feature>